<dbReference type="OrthoDB" id="9796789at2"/>
<evidence type="ECO:0000313" key="8">
    <source>
        <dbReference type="Proteomes" id="UP000034076"/>
    </source>
</evidence>
<dbReference type="Gene3D" id="6.10.10.10">
    <property type="entry name" value="Flagellar export chaperone, C-terminal domain"/>
    <property type="match status" value="1"/>
</dbReference>
<accession>A0A0M2NJA7</accession>
<evidence type="ECO:0000259" key="6">
    <source>
        <dbReference type="Pfam" id="PF00700"/>
    </source>
</evidence>
<feature type="domain" description="Flagellin N-terminal" evidence="5">
    <location>
        <begin position="3"/>
        <end position="139"/>
    </location>
</feature>
<dbReference type="AlphaFoldDB" id="A0A0M2NJA7"/>
<dbReference type="GO" id="GO:0005576">
    <property type="term" value="C:extracellular region"/>
    <property type="evidence" value="ECO:0007669"/>
    <property type="project" value="UniProtKB-SubCell"/>
</dbReference>
<dbReference type="Pfam" id="PF00669">
    <property type="entry name" value="Flagellin_N"/>
    <property type="match status" value="1"/>
</dbReference>
<dbReference type="PATRIC" id="fig|270498.16.peg.1488"/>
<dbReference type="PRINTS" id="PR00207">
    <property type="entry name" value="FLAGELLIN"/>
</dbReference>
<organism evidence="7 8">
    <name type="scientific">Christensenella hongkongensis</name>
    <dbReference type="NCBI Taxonomy" id="270498"/>
    <lineage>
        <taxon>Bacteria</taxon>
        <taxon>Bacillati</taxon>
        <taxon>Bacillota</taxon>
        <taxon>Clostridia</taxon>
        <taxon>Christensenellales</taxon>
        <taxon>Christensenellaceae</taxon>
        <taxon>Christensenella</taxon>
    </lineage>
</organism>
<dbReference type="Gene3D" id="3.30.70.2120">
    <property type="match status" value="1"/>
</dbReference>
<dbReference type="Proteomes" id="UP000034076">
    <property type="component" value="Unassembled WGS sequence"/>
</dbReference>
<evidence type="ECO:0000256" key="3">
    <source>
        <dbReference type="ARBA" id="ARBA00023143"/>
    </source>
</evidence>
<sequence>MRIQNNIMALNTQRQYTINNDNVAKSAEKLSSGYRINRAGDDAAGLAISEKMRSQIRGLNMATKNSQDAISLVQTAEGALQETHSMLQRMNELANQSATGTNQELDRNALAKEFEQLKREINDVAEQTTFNNMKILDGSLSYQGPQRSAQTAGVNVTETVDAANNGVMTTEVTTKGQAAVTAVKAKYEIDFTGTAAVDDAQGKVTIGGKELTWTASAGDTLSDNLDDIVTAYNASGDPILSGYTATKDGNKIVLEADTAQADPNKSAIMGTTSGFGGGKAVSEVTKGVDTVAAAQGVTTAKVKAEDLKVGDQITIGGRKFELIAAGDAAQTGNVGIEWDSSKTLADLVTALDGGMNDVTVAATAAGDGFTVTQDVAGTGEYGVKFTAAAATKSTVELDTVKLKSGDTISIKSNGTEYTYEFQSGDTVTNIAQGLKDAAGNVLNAQIKGSAFIVDGKVDTSGFTPVTETKFDAIRIQVGALEGEQLSVSIDSMNTKGLGLDGIEINTQDAAGKAITATRSAIDKVSDQRAALGSMQNRLDHKISNLKVSAENLTAAESRIRDVDIASEMTEFTKNNILAQASTAMLAQANSLPQNVLSLLR</sequence>
<dbReference type="PANTHER" id="PTHR42792:SF2">
    <property type="entry name" value="FLAGELLIN"/>
    <property type="match status" value="1"/>
</dbReference>
<feature type="domain" description="Flagellin C-terminal" evidence="6">
    <location>
        <begin position="515"/>
        <end position="599"/>
    </location>
</feature>
<comment type="subcellular location">
    <subcellularLocation>
        <location evidence="4">Secreted</location>
    </subcellularLocation>
    <subcellularLocation>
        <location evidence="4">Bacterial flagellum</location>
    </subcellularLocation>
</comment>
<keyword evidence="7" id="KW-0282">Flagellum</keyword>
<keyword evidence="7" id="KW-0969">Cilium</keyword>
<dbReference type="EMBL" id="LAYJ01000105">
    <property type="protein sequence ID" value="KKI50507.1"/>
    <property type="molecule type" value="Genomic_DNA"/>
</dbReference>
<evidence type="ECO:0000256" key="1">
    <source>
        <dbReference type="ARBA" id="ARBA00005709"/>
    </source>
</evidence>
<keyword evidence="4" id="KW-0964">Secreted</keyword>
<dbReference type="InterPro" id="IPR001029">
    <property type="entry name" value="Flagellin_N"/>
</dbReference>
<gene>
    <name evidence="7" type="ORF">CHK_1973</name>
</gene>
<dbReference type="SUPFAM" id="SSF64518">
    <property type="entry name" value="Phase 1 flagellin"/>
    <property type="match status" value="1"/>
</dbReference>
<comment type="caution">
    <text evidence="7">The sequence shown here is derived from an EMBL/GenBank/DDBJ whole genome shotgun (WGS) entry which is preliminary data.</text>
</comment>
<comment type="similarity">
    <text evidence="1 4">Belongs to the bacterial flagellin family.</text>
</comment>
<evidence type="ECO:0000256" key="2">
    <source>
        <dbReference type="ARBA" id="ARBA00020110"/>
    </source>
</evidence>
<reference evidence="7 8" key="1">
    <citation type="submission" date="2015-04" db="EMBL/GenBank/DDBJ databases">
        <title>Draft genome sequence of bacteremic isolate Catabacter hongkongensis type strain HKU16T.</title>
        <authorList>
            <person name="Lau S.K."/>
            <person name="Teng J.L."/>
            <person name="Huang Y."/>
            <person name="Curreem S.O."/>
            <person name="Tsui S.K."/>
            <person name="Woo P.C."/>
        </authorList>
    </citation>
    <scope>NUCLEOTIDE SEQUENCE [LARGE SCALE GENOMIC DNA]</scope>
    <source>
        <strain evidence="7 8">HKU16</strain>
    </source>
</reference>
<evidence type="ECO:0000259" key="5">
    <source>
        <dbReference type="Pfam" id="PF00669"/>
    </source>
</evidence>
<dbReference type="GO" id="GO:0009288">
    <property type="term" value="C:bacterial-type flagellum"/>
    <property type="evidence" value="ECO:0007669"/>
    <property type="project" value="UniProtKB-SubCell"/>
</dbReference>
<dbReference type="GO" id="GO:0005198">
    <property type="term" value="F:structural molecule activity"/>
    <property type="evidence" value="ECO:0007669"/>
    <property type="project" value="UniProtKB-UniRule"/>
</dbReference>
<dbReference type="Pfam" id="PF00700">
    <property type="entry name" value="Flagellin_C"/>
    <property type="match status" value="1"/>
</dbReference>
<keyword evidence="8" id="KW-1185">Reference proteome</keyword>
<dbReference type="RefSeq" id="WP_046443824.1">
    <property type="nucleotide sequence ID" value="NZ_JAXDTA010000085.1"/>
</dbReference>
<evidence type="ECO:0000313" key="7">
    <source>
        <dbReference type="EMBL" id="KKI50507.1"/>
    </source>
</evidence>
<protein>
    <recommendedName>
        <fullName evidence="2 4">Flagellin</fullName>
    </recommendedName>
</protein>
<proteinExistence type="inferred from homology"/>
<name>A0A0M2NJA7_9FIRM</name>
<dbReference type="InterPro" id="IPR001492">
    <property type="entry name" value="Flagellin"/>
</dbReference>
<comment type="function">
    <text evidence="4">Flagellin is the subunit protein which polymerizes to form the filaments of bacterial flagella.</text>
</comment>
<keyword evidence="7" id="KW-0966">Cell projection</keyword>
<keyword evidence="3 4" id="KW-0975">Bacterial flagellum</keyword>
<evidence type="ECO:0000256" key="4">
    <source>
        <dbReference type="RuleBase" id="RU362073"/>
    </source>
</evidence>
<dbReference type="InterPro" id="IPR042187">
    <property type="entry name" value="Flagellin_C_sub2"/>
</dbReference>
<dbReference type="STRING" id="270498.CHK_1973"/>
<dbReference type="Gene3D" id="1.20.1330.10">
    <property type="entry name" value="f41 fragment of flagellin, N-terminal domain"/>
    <property type="match status" value="2"/>
</dbReference>
<dbReference type="PANTHER" id="PTHR42792">
    <property type="entry name" value="FLAGELLIN"/>
    <property type="match status" value="1"/>
</dbReference>
<dbReference type="InterPro" id="IPR046358">
    <property type="entry name" value="Flagellin_C"/>
</dbReference>